<evidence type="ECO:0000313" key="3">
    <source>
        <dbReference type="Proteomes" id="UP000294360"/>
    </source>
</evidence>
<name>A0A4U8YY69_METTU</name>
<evidence type="ECO:0000259" key="1">
    <source>
        <dbReference type="Pfam" id="PF13480"/>
    </source>
</evidence>
<evidence type="ECO:0000313" key="2">
    <source>
        <dbReference type="EMBL" id="VFU08357.1"/>
    </source>
</evidence>
<dbReference type="KEGG" id="mtun:MTUNDRAET4_1464"/>
<dbReference type="Proteomes" id="UP000294360">
    <property type="component" value="Chromosome"/>
</dbReference>
<proteinExistence type="predicted"/>
<protein>
    <recommendedName>
        <fullName evidence="1">BioF2-like acetyltransferase domain-containing protein</fullName>
    </recommendedName>
</protein>
<accession>A0A4U8YY69</accession>
<dbReference type="Pfam" id="PF13480">
    <property type="entry name" value="Acetyltransf_6"/>
    <property type="match status" value="1"/>
</dbReference>
<dbReference type="Gene3D" id="3.40.630.30">
    <property type="match status" value="1"/>
</dbReference>
<dbReference type="RefSeq" id="WP_134488326.1">
    <property type="nucleotide sequence ID" value="NZ_CP139089.1"/>
</dbReference>
<dbReference type="SUPFAM" id="SSF55729">
    <property type="entry name" value="Acyl-CoA N-acyltransferases (Nat)"/>
    <property type="match status" value="1"/>
</dbReference>
<gene>
    <name evidence="2" type="ORF">MTUNDRAET4_1464</name>
</gene>
<dbReference type="InterPro" id="IPR016181">
    <property type="entry name" value="Acyl_CoA_acyltransferase"/>
</dbReference>
<reference evidence="2 3" key="1">
    <citation type="submission" date="2019-03" db="EMBL/GenBank/DDBJ databases">
        <authorList>
            <person name="Kox A.R. M."/>
        </authorList>
    </citation>
    <scope>NUCLEOTIDE SEQUENCE [LARGE SCALE GENOMIC DNA]</scope>
    <source>
        <strain evidence="2">MTUNDRAET4 annotated genome</strain>
    </source>
</reference>
<dbReference type="InterPro" id="IPR038740">
    <property type="entry name" value="BioF2-like_GNAT_dom"/>
</dbReference>
<dbReference type="AlphaFoldDB" id="A0A4U8YY69"/>
<dbReference type="OrthoDB" id="116151at2"/>
<dbReference type="EMBL" id="LR536450">
    <property type="protein sequence ID" value="VFU08357.1"/>
    <property type="molecule type" value="Genomic_DNA"/>
</dbReference>
<feature type="domain" description="BioF2-like acetyltransferase" evidence="1">
    <location>
        <begin position="147"/>
        <end position="269"/>
    </location>
</feature>
<sequence length="318" mass="36129">MEHVFPAPKVMIDELAPTIYHEKWWLDIATGGRYECVEVITNGKRVGWLPYFMKNKFGLKFSVPPGMTHVLGPAIDAGGGDADAQAYNRTAITRELIAKLPPAAIYNYKCQRDVTDVIAFQQEKFATSVQFTQELAPKSADAIWSGMRKKKRSQIRRAQEILKASTINDPELFWRFYEKNVSERGLPNHYKKDAVLACAEQCLLRQRGRIYAARDKDDRLTAAIWCIWDKTSAYYFMTTRSLDAHDGAVSSLLWEAVQDAMQLGLVFDFDGISSNESVAFYAGFGGRLTPRYIVTRTSGIGRLVWDLKEARRANRYLC</sequence>
<organism evidence="2 3">
    <name type="scientific">Methylocella tundrae</name>
    <dbReference type="NCBI Taxonomy" id="227605"/>
    <lineage>
        <taxon>Bacteria</taxon>
        <taxon>Pseudomonadati</taxon>
        <taxon>Pseudomonadota</taxon>
        <taxon>Alphaproteobacteria</taxon>
        <taxon>Hyphomicrobiales</taxon>
        <taxon>Beijerinckiaceae</taxon>
        <taxon>Methylocella</taxon>
    </lineage>
</organism>